<dbReference type="GO" id="GO:0008541">
    <property type="term" value="C:proteasome regulatory particle, lid subcomplex"/>
    <property type="evidence" value="ECO:0007669"/>
    <property type="project" value="TreeGrafter"/>
</dbReference>
<reference evidence="6" key="1">
    <citation type="submission" date="2017-02" db="UniProtKB">
        <authorList>
            <consortium name="WormBaseParasite"/>
        </authorList>
    </citation>
    <scope>IDENTIFICATION</scope>
</reference>
<protein>
    <submittedName>
        <fullName evidence="6">PCI domain-containing protein</fullName>
    </submittedName>
</protein>
<dbReference type="InterPro" id="IPR000717">
    <property type="entry name" value="PCI_dom"/>
</dbReference>
<dbReference type="Pfam" id="PF18098">
    <property type="entry name" value="RPN5_C"/>
    <property type="match status" value="1"/>
</dbReference>
<dbReference type="InterPro" id="IPR054559">
    <property type="entry name" value="PSMD12-CSN4-like_N"/>
</dbReference>
<evidence type="ECO:0000256" key="2">
    <source>
        <dbReference type="ARBA" id="ARBA00022942"/>
    </source>
</evidence>
<dbReference type="AlphaFoldDB" id="A0A0N5D8W9"/>
<dbReference type="Pfam" id="PF01399">
    <property type="entry name" value="PCI"/>
    <property type="match status" value="1"/>
</dbReference>
<sequence length="489" mass="56666">MEGRKVSPVRSSITKSPPVQSSYTTLSLEEGDGRLFKIDVDFKERVDEALPKADELLERYGLAVALESLSSLEKYTRLGLDINSNIRVIQYMVKLCFENNNWTLLNDTIVALSKKRSLIKQAIAIMVRDCCEMIDKTPNEEVRSQLIKTLRNITAGKIYVEVERARLTSRVVKNLEQEGKIDEAVTMLLELQVETYGSMELREKVEFILEQMRLCVLKKDFIRASILSKKISTRFFTDQSEEVQELKLKYYDLMIKIGLHESAYLDICRYYWEILDSPCVCNNTEKTKQTLKCIVLYVLLAPHSNEQSDLLHRIRKGRQLEVVPEYNSFLELFINQELISWKGTISKYEKLLRDGTVTNKATDVLSRNESGDKHWSDLHARVGEHNMRMIAKYYTKITFDRMAELLDYPVEEMENFLCKLIVTGAIPDAKIHRPAKVVNLRARKANIEQLDQWASSVRKLTDILNKVTHLICKEEMVHRHLEDSSTTVR</sequence>
<dbReference type="OMA" id="AENEMFK"/>
<evidence type="ECO:0000256" key="1">
    <source>
        <dbReference type="ARBA" id="ARBA00006397"/>
    </source>
</evidence>
<dbReference type="InterPro" id="IPR040896">
    <property type="entry name" value="RPN5_C"/>
</dbReference>
<dbReference type="Proteomes" id="UP000276776">
    <property type="component" value="Unassembled WGS sequence"/>
</dbReference>
<keyword evidence="5" id="KW-1185">Reference proteome</keyword>
<dbReference type="GO" id="GO:0005634">
    <property type="term" value="C:nucleus"/>
    <property type="evidence" value="ECO:0007669"/>
    <property type="project" value="UniProtKB-ARBA"/>
</dbReference>
<dbReference type="PANTHER" id="PTHR10855:SF1">
    <property type="entry name" value="26S PROTEASOME NON-ATPASE REGULATORY SUBUNIT 12"/>
    <property type="match status" value="1"/>
</dbReference>
<dbReference type="InterPro" id="IPR036388">
    <property type="entry name" value="WH-like_DNA-bd_sf"/>
</dbReference>
<reference evidence="4 5" key="2">
    <citation type="submission" date="2018-11" db="EMBL/GenBank/DDBJ databases">
        <authorList>
            <consortium name="Pathogen Informatics"/>
        </authorList>
    </citation>
    <scope>NUCLEOTIDE SEQUENCE [LARGE SCALE GENOMIC DNA]</scope>
</reference>
<dbReference type="SUPFAM" id="SSF46785">
    <property type="entry name" value="Winged helix' DNA-binding domain"/>
    <property type="match status" value="1"/>
</dbReference>
<dbReference type="InterPro" id="IPR040134">
    <property type="entry name" value="PSMD12/CSN4"/>
</dbReference>
<gene>
    <name evidence="4" type="ORF">TCLT_LOCUS9553</name>
</gene>
<evidence type="ECO:0000313" key="5">
    <source>
        <dbReference type="Proteomes" id="UP000276776"/>
    </source>
</evidence>
<comment type="similarity">
    <text evidence="1">Belongs to the proteasome subunit p55 family.</text>
</comment>
<dbReference type="STRING" id="103827.A0A0N5D8W9"/>
<dbReference type="EMBL" id="UYYF01004824">
    <property type="protein sequence ID" value="VDN07189.1"/>
    <property type="molecule type" value="Genomic_DNA"/>
</dbReference>
<dbReference type="InterPro" id="IPR036390">
    <property type="entry name" value="WH_DNA-bd_sf"/>
</dbReference>
<proteinExistence type="inferred from homology"/>
<dbReference type="WBParaSite" id="TCLT_0000956401-mRNA-1">
    <property type="protein sequence ID" value="TCLT_0000956401-mRNA-1"/>
    <property type="gene ID" value="TCLT_0000956401"/>
</dbReference>
<dbReference type="OrthoDB" id="268763at2759"/>
<evidence type="ECO:0000313" key="4">
    <source>
        <dbReference type="EMBL" id="VDN07189.1"/>
    </source>
</evidence>
<evidence type="ECO:0000313" key="6">
    <source>
        <dbReference type="WBParaSite" id="TCLT_0000956401-mRNA-1"/>
    </source>
</evidence>
<evidence type="ECO:0000259" key="3">
    <source>
        <dbReference type="PROSITE" id="PS50250"/>
    </source>
</evidence>
<dbReference type="GO" id="GO:0005737">
    <property type="term" value="C:cytoplasm"/>
    <property type="evidence" value="ECO:0007669"/>
    <property type="project" value="TreeGrafter"/>
</dbReference>
<feature type="domain" description="PCI" evidence="3">
    <location>
        <begin position="259"/>
        <end position="444"/>
    </location>
</feature>
<dbReference type="FunFam" id="1.10.10.10:FF:000070">
    <property type="entry name" value="26S proteasome non-ATPase regulatory subunit 12"/>
    <property type="match status" value="1"/>
</dbReference>
<name>A0A0N5D8W9_THECL</name>
<keyword evidence="2" id="KW-0647">Proteasome</keyword>
<dbReference type="SMART" id="SM00088">
    <property type="entry name" value="PINT"/>
    <property type="match status" value="1"/>
</dbReference>
<dbReference type="Gene3D" id="1.10.10.10">
    <property type="entry name" value="Winged helix-like DNA-binding domain superfamily/Winged helix DNA-binding domain"/>
    <property type="match status" value="1"/>
</dbReference>
<dbReference type="Pfam" id="PF22241">
    <property type="entry name" value="PSMD12-CSN4_N"/>
    <property type="match status" value="1"/>
</dbReference>
<dbReference type="PROSITE" id="PS50250">
    <property type="entry name" value="PCI"/>
    <property type="match status" value="1"/>
</dbReference>
<accession>A0A0N5D8W9</accession>
<dbReference type="PANTHER" id="PTHR10855">
    <property type="entry name" value="26S PROTEASOME NON-ATPASE REGULATORY SUBUNIT 12/COP9 SIGNALOSOME COMPLEX SUBUNIT 4"/>
    <property type="match status" value="1"/>
</dbReference>
<organism evidence="6">
    <name type="scientific">Thelazia callipaeda</name>
    <name type="common">Oriental eyeworm</name>
    <name type="synonym">Parasitic nematode</name>
    <dbReference type="NCBI Taxonomy" id="103827"/>
    <lineage>
        <taxon>Eukaryota</taxon>
        <taxon>Metazoa</taxon>
        <taxon>Ecdysozoa</taxon>
        <taxon>Nematoda</taxon>
        <taxon>Chromadorea</taxon>
        <taxon>Rhabditida</taxon>
        <taxon>Spirurina</taxon>
        <taxon>Spiruromorpha</taxon>
        <taxon>Thelazioidea</taxon>
        <taxon>Thelaziidae</taxon>
        <taxon>Thelazia</taxon>
    </lineage>
</organism>